<gene>
    <name evidence="2" type="ORF">ACFQ1S_18100</name>
</gene>
<sequence>AGSDRTGADDAGWLWIAGVQVALGYLADPLSTGGRLLELPYGQRAVRTHQRVARRASGIVPLTRQDRASAGTPAATELVPVATLDIQPHERPGAPATGDRKARGHPAP</sequence>
<evidence type="ECO:0000313" key="3">
    <source>
        <dbReference type="Proteomes" id="UP001597045"/>
    </source>
</evidence>
<reference evidence="3" key="1">
    <citation type="journal article" date="2019" name="Int. J. Syst. Evol. Microbiol.">
        <title>The Global Catalogue of Microorganisms (GCM) 10K type strain sequencing project: providing services to taxonomists for standard genome sequencing and annotation.</title>
        <authorList>
            <consortium name="The Broad Institute Genomics Platform"/>
            <consortium name="The Broad Institute Genome Sequencing Center for Infectious Disease"/>
            <person name="Wu L."/>
            <person name="Ma J."/>
        </authorList>
    </citation>
    <scope>NUCLEOTIDE SEQUENCE [LARGE SCALE GENOMIC DNA]</scope>
    <source>
        <strain evidence="3">JCM 31486</strain>
    </source>
</reference>
<feature type="non-terminal residue" evidence="2">
    <location>
        <position position="1"/>
    </location>
</feature>
<dbReference type="Proteomes" id="UP001597045">
    <property type="component" value="Unassembled WGS sequence"/>
</dbReference>
<keyword evidence="3" id="KW-1185">Reference proteome</keyword>
<feature type="region of interest" description="Disordered" evidence="1">
    <location>
        <begin position="84"/>
        <end position="108"/>
    </location>
</feature>
<dbReference type="EMBL" id="JBHTIS010001019">
    <property type="protein sequence ID" value="MFD1047322.1"/>
    <property type="molecule type" value="Genomic_DNA"/>
</dbReference>
<evidence type="ECO:0000313" key="2">
    <source>
        <dbReference type="EMBL" id="MFD1047322.1"/>
    </source>
</evidence>
<protein>
    <submittedName>
        <fullName evidence="2">Uncharacterized protein</fullName>
    </submittedName>
</protein>
<evidence type="ECO:0000256" key="1">
    <source>
        <dbReference type="SAM" id="MobiDB-lite"/>
    </source>
</evidence>
<organism evidence="2 3">
    <name type="scientific">Kibdelosporangium lantanae</name>
    <dbReference type="NCBI Taxonomy" id="1497396"/>
    <lineage>
        <taxon>Bacteria</taxon>
        <taxon>Bacillati</taxon>
        <taxon>Actinomycetota</taxon>
        <taxon>Actinomycetes</taxon>
        <taxon>Pseudonocardiales</taxon>
        <taxon>Pseudonocardiaceae</taxon>
        <taxon>Kibdelosporangium</taxon>
    </lineage>
</organism>
<name>A0ABW3MB25_9PSEU</name>
<accession>A0ABW3MB25</accession>
<proteinExistence type="predicted"/>
<comment type="caution">
    <text evidence="2">The sequence shown here is derived from an EMBL/GenBank/DDBJ whole genome shotgun (WGS) entry which is preliminary data.</text>
</comment>